<sequence length="435" mass="47401">MDPVHIIGAGVSGLGAAHYLAKRGIPSVIHETGSHVGGRAACIRQGAHAFEIGGKNFSSAWPRFNALLDEFGITEFEDQHPGFHIVLRDKLVALEKSKTLTGDLRLASALGPRGALQFRNFLTYARQNADRLNYSSGLIEEVERRWDHATIDRHFTARLNEGPLRLFSIIMGGAEPSELHPSLMMLFASGFGKGSHHAVAGGIGRFHDSLAAGKTIRFGARVTRIKLFDGHVSGIEVQDETGTRMEPVRRVISAVPAHVLRQLIDLPAYGRVAFDRLRYYPLALVNAVYDAPVFRDGVHSIMFEPGAPLGHCSANRLHSPHHVRYTLSGKAARDILDRSDAELVRIAEQTFSKRLPISAKRLQVHVARHPGGICGYAPYFTAVKRDILRAVDGIHGFEIAGDYLEGHTMEGCLTSADLAVQRLVTAPSQSSAAAA</sequence>
<dbReference type="Pfam" id="PF01593">
    <property type="entry name" value="Amino_oxidase"/>
    <property type="match status" value="1"/>
</dbReference>
<dbReference type="InterPro" id="IPR002937">
    <property type="entry name" value="Amino_oxidase"/>
</dbReference>
<evidence type="ECO:0000313" key="2">
    <source>
        <dbReference type="EMBL" id="MBV2358165.1"/>
    </source>
</evidence>
<evidence type="ECO:0000259" key="1">
    <source>
        <dbReference type="Pfam" id="PF01593"/>
    </source>
</evidence>
<keyword evidence="3" id="KW-1185">Reference proteome</keyword>
<proteinExistence type="predicted"/>
<gene>
    <name evidence="2" type="ORF">KUH32_00115</name>
</gene>
<dbReference type="PANTHER" id="PTHR42923">
    <property type="entry name" value="PROTOPORPHYRINOGEN OXIDASE"/>
    <property type="match status" value="1"/>
</dbReference>
<dbReference type="RefSeq" id="WP_217776049.1">
    <property type="nucleotide sequence ID" value="NZ_JAHRWL010000001.1"/>
</dbReference>
<protein>
    <submittedName>
        <fullName evidence="2">FAD-dependent oxidoreductase</fullName>
    </submittedName>
</protein>
<feature type="domain" description="Amine oxidase" evidence="1">
    <location>
        <begin position="11"/>
        <end position="423"/>
    </location>
</feature>
<reference evidence="2" key="1">
    <citation type="submission" date="2021-06" db="EMBL/GenBank/DDBJ databases">
        <title>Thalassococcus sp. CAU 1522 isolated from sea sand, Republic of Korea.</title>
        <authorList>
            <person name="Kim W."/>
        </authorList>
    </citation>
    <scope>NUCLEOTIDE SEQUENCE</scope>
    <source>
        <strain evidence="2">CAU 1522</strain>
    </source>
</reference>
<organism evidence="2 3">
    <name type="scientific">Thalassococcus arenae</name>
    <dbReference type="NCBI Taxonomy" id="2851652"/>
    <lineage>
        <taxon>Bacteria</taxon>
        <taxon>Pseudomonadati</taxon>
        <taxon>Pseudomonadota</taxon>
        <taxon>Alphaproteobacteria</taxon>
        <taxon>Rhodobacterales</taxon>
        <taxon>Roseobacteraceae</taxon>
        <taxon>Thalassococcus</taxon>
    </lineage>
</organism>
<comment type="caution">
    <text evidence="2">The sequence shown here is derived from an EMBL/GenBank/DDBJ whole genome shotgun (WGS) entry which is preliminary data.</text>
</comment>
<accession>A0ABS6N2B5</accession>
<dbReference type="InterPro" id="IPR050464">
    <property type="entry name" value="Zeta_carotene_desat/Oxidored"/>
</dbReference>
<evidence type="ECO:0000313" key="3">
    <source>
        <dbReference type="Proteomes" id="UP001166293"/>
    </source>
</evidence>
<dbReference type="Proteomes" id="UP001166293">
    <property type="component" value="Unassembled WGS sequence"/>
</dbReference>
<dbReference type="EMBL" id="JAHRWL010000001">
    <property type="protein sequence ID" value="MBV2358165.1"/>
    <property type="molecule type" value="Genomic_DNA"/>
</dbReference>
<name>A0ABS6N2B5_9RHOB</name>